<name>A0A0B4XPX9_9GAMM</name>
<dbReference type="PANTHER" id="PTHR47199:SF2">
    <property type="entry name" value="PHOTOSYSTEM II STABILITY_ASSEMBLY FACTOR HCF136, CHLOROPLASTIC"/>
    <property type="match status" value="1"/>
</dbReference>
<dbReference type="KEGG" id="apac:S7S_10230"/>
<dbReference type="GO" id="GO:0015979">
    <property type="term" value="P:photosynthesis"/>
    <property type="evidence" value="ECO:0007669"/>
    <property type="project" value="UniProtKB-KW"/>
</dbReference>
<dbReference type="PANTHER" id="PTHR47199">
    <property type="entry name" value="PHOTOSYSTEM II STABILITY/ASSEMBLY FACTOR HCF136, CHLOROPLASTIC"/>
    <property type="match status" value="1"/>
</dbReference>
<feature type="domain" description="Photosynthesis system II assembly factor Ycf48/Hcf136-like" evidence="4">
    <location>
        <begin position="62"/>
        <end position="114"/>
    </location>
</feature>
<sequence length="356" mass="38096">MKKTVALGLLAISAVVQANGVVPATDPLLRGSIYVDLARAGDRVVAVGDRGHIIYSDDEGQHWRQAETPTSVLLTAVCFADAEHGWAVGHDAVVLGTRDGGTTWTLQYSDALDDGAEALDDEALSDEELYNDDIYSDDLYSDDPYADEGAAMVDTSGAPLLDVWCDSTRHAIAVGGYGYMVETRDGGDSWQQANRDMDNADGWHFYSIAPLNGEPDTLFISGEKGTLYRSRDRGETWTKLDSPYHGTFFGTVSSDVRTLLAHGLQGNVWLSRDRGETWQKVSSGLRSGVNAGTVLSDGTLVMVGNAGAVLTSHDQGSMLSVQFVQGRQTISSVLPRKGGGVLTAGASGVRIFDNIR</sequence>
<accession>A0A0B4XPX9</accession>
<feature type="domain" description="Photosynthesis system II assembly factor Ycf48/Hcf136-like" evidence="4">
    <location>
        <begin position="159"/>
        <end position="309"/>
    </location>
</feature>
<evidence type="ECO:0000259" key="4">
    <source>
        <dbReference type="Pfam" id="PF14870"/>
    </source>
</evidence>
<feature type="signal peptide" evidence="3">
    <location>
        <begin position="1"/>
        <end position="18"/>
    </location>
</feature>
<dbReference type="OrthoDB" id="9813892at2"/>
<evidence type="ECO:0000313" key="5">
    <source>
        <dbReference type="EMBL" id="AJD48458.1"/>
    </source>
</evidence>
<protein>
    <submittedName>
        <fullName evidence="5">BNR repeat-containing protein</fullName>
    </submittedName>
</protein>
<dbReference type="GO" id="GO:0009523">
    <property type="term" value="C:photosystem II"/>
    <property type="evidence" value="ECO:0007669"/>
    <property type="project" value="UniProtKB-KW"/>
</dbReference>
<gene>
    <name evidence="5" type="ORF">S7S_10230</name>
</gene>
<evidence type="ECO:0000313" key="6">
    <source>
        <dbReference type="Proteomes" id="UP000006764"/>
    </source>
</evidence>
<keyword evidence="6" id="KW-1185">Reference proteome</keyword>
<evidence type="ECO:0000256" key="1">
    <source>
        <dbReference type="ARBA" id="ARBA00022531"/>
    </source>
</evidence>
<dbReference type="InterPro" id="IPR028203">
    <property type="entry name" value="PSII_CF48-like_dom"/>
</dbReference>
<dbReference type="Pfam" id="PF14870">
    <property type="entry name" value="PSII_BNR"/>
    <property type="match status" value="2"/>
</dbReference>
<dbReference type="InterPro" id="IPR015943">
    <property type="entry name" value="WD40/YVTN_repeat-like_dom_sf"/>
</dbReference>
<feature type="chain" id="PRO_5002099043" evidence="3">
    <location>
        <begin position="19"/>
        <end position="356"/>
    </location>
</feature>
<reference evidence="5 6" key="1">
    <citation type="journal article" date="2012" name="J. Bacteriol.">
        <title>Genome sequence of an alkane-degrading bacterium, Alcanivorax pacificus type strain W11-5, isolated from deep sea sediment.</title>
        <authorList>
            <person name="Lai Q."/>
            <person name="Shao Z."/>
        </authorList>
    </citation>
    <scope>NUCLEOTIDE SEQUENCE [LARGE SCALE GENOMIC DNA]</scope>
    <source>
        <strain evidence="5 6">W11-5</strain>
    </source>
</reference>
<dbReference type="RefSeq" id="WP_008735237.1">
    <property type="nucleotide sequence ID" value="NZ_CP004387.1"/>
</dbReference>
<keyword evidence="3" id="KW-0732">Signal</keyword>
<evidence type="ECO:0000256" key="3">
    <source>
        <dbReference type="SAM" id="SignalP"/>
    </source>
</evidence>
<dbReference type="CDD" id="cd15482">
    <property type="entry name" value="Sialidase_non-viral"/>
    <property type="match status" value="1"/>
</dbReference>
<keyword evidence="1" id="KW-0602">Photosynthesis</keyword>
<keyword evidence="2" id="KW-0604">Photosystem II</keyword>
<evidence type="ECO:0000256" key="2">
    <source>
        <dbReference type="ARBA" id="ARBA00023276"/>
    </source>
</evidence>
<dbReference type="Proteomes" id="UP000006764">
    <property type="component" value="Chromosome"/>
</dbReference>
<organism evidence="5 6">
    <name type="scientific">Isoalcanivorax pacificus W11-5</name>
    <dbReference type="NCBI Taxonomy" id="391936"/>
    <lineage>
        <taxon>Bacteria</taxon>
        <taxon>Pseudomonadati</taxon>
        <taxon>Pseudomonadota</taxon>
        <taxon>Gammaproteobacteria</taxon>
        <taxon>Oceanospirillales</taxon>
        <taxon>Alcanivoracaceae</taxon>
        <taxon>Isoalcanivorax</taxon>
    </lineage>
</organism>
<dbReference type="STRING" id="391936.S7S_10230"/>
<dbReference type="Gene3D" id="2.130.10.10">
    <property type="entry name" value="YVTN repeat-like/Quinoprotein amine dehydrogenase"/>
    <property type="match status" value="1"/>
</dbReference>
<dbReference type="HOGENOM" id="CLU_063224_1_0_6"/>
<dbReference type="AlphaFoldDB" id="A0A0B4XPX9"/>
<dbReference type="EMBL" id="CP004387">
    <property type="protein sequence ID" value="AJD48458.1"/>
    <property type="molecule type" value="Genomic_DNA"/>
</dbReference>
<proteinExistence type="predicted"/>
<dbReference type="SUPFAM" id="SSF110296">
    <property type="entry name" value="Oligoxyloglucan reducing end-specific cellobiohydrolase"/>
    <property type="match status" value="1"/>
</dbReference>